<evidence type="ECO:0000313" key="1">
    <source>
        <dbReference type="EMBL" id="QJA72822.1"/>
    </source>
</evidence>
<sequence length="82" mass="9935">MKIKILCNNDSKYKIQIKDHIFSSWRDAKIRTYNNITGDYYEDIVMFNSWNKAFMMAYEINNRKNEKNHKSSVEGWKTVMVF</sequence>
<reference evidence="1" key="1">
    <citation type="submission" date="2020-03" db="EMBL/GenBank/DDBJ databases">
        <title>The deep terrestrial virosphere.</title>
        <authorList>
            <person name="Holmfeldt K."/>
            <person name="Nilsson E."/>
            <person name="Simone D."/>
            <person name="Lopez-Fernandez M."/>
            <person name="Wu X."/>
            <person name="de Brujin I."/>
            <person name="Lundin D."/>
            <person name="Andersson A."/>
            <person name="Bertilsson S."/>
            <person name="Dopson M."/>
        </authorList>
    </citation>
    <scope>NUCLEOTIDE SEQUENCE</scope>
    <source>
        <strain evidence="1">MM415A02591</strain>
    </source>
</reference>
<dbReference type="AlphaFoldDB" id="A0A6M3JUJ9"/>
<gene>
    <name evidence="1" type="ORF">MM415A02591_0002</name>
</gene>
<name>A0A6M3JUJ9_9ZZZZ</name>
<dbReference type="EMBL" id="MT141981">
    <property type="protein sequence ID" value="QJA72822.1"/>
    <property type="molecule type" value="Genomic_DNA"/>
</dbReference>
<organism evidence="1">
    <name type="scientific">viral metagenome</name>
    <dbReference type="NCBI Taxonomy" id="1070528"/>
    <lineage>
        <taxon>unclassified sequences</taxon>
        <taxon>metagenomes</taxon>
        <taxon>organismal metagenomes</taxon>
    </lineage>
</organism>
<proteinExistence type="predicted"/>
<accession>A0A6M3JUJ9</accession>
<protein>
    <submittedName>
        <fullName evidence="1">Uncharacterized protein</fullName>
    </submittedName>
</protein>